<keyword evidence="2" id="KW-1185">Reference proteome</keyword>
<accession>A0ACB8R2Z1</accession>
<dbReference type="Proteomes" id="UP000814033">
    <property type="component" value="Unassembled WGS sequence"/>
</dbReference>
<reference evidence="1" key="2">
    <citation type="journal article" date="2022" name="New Phytol.">
        <title>Evolutionary transition to the ectomycorrhizal habit in the genomes of a hyperdiverse lineage of mushroom-forming fungi.</title>
        <authorList>
            <person name="Looney B."/>
            <person name="Miyauchi S."/>
            <person name="Morin E."/>
            <person name="Drula E."/>
            <person name="Courty P.E."/>
            <person name="Kohler A."/>
            <person name="Kuo A."/>
            <person name="LaButti K."/>
            <person name="Pangilinan J."/>
            <person name="Lipzen A."/>
            <person name="Riley R."/>
            <person name="Andreopoulos W."/>
            <person name="He G."/>
            <person name="Johnson J."/>
            <person name="Nolan M."/>
            <person name="Tritt A."/>
            <person name="Barry K.W."/>
            <person name="Grigoriev I.V."/>
            <person name="Nagy L.G."/>
            <person name="Hibbett D."/>
            <person name="Henrissat B."/>
            <person name="Matheny P.B."/>
            <person name="Labbe J."/>
            <person name="Martin F.M."/>
        </authorList>
    </citation>
    <scope>NUCLEOTIDE SEQUENCE</scope>
    <source>
        <strain evidence="1">FP105234-sp</strain>
    </source>
</reference>
<protein>
    <submittedName>
        <fullName evidence="1">Uncharacterized protein</fullName>
    </submittedName>
</protein>
<sequence>MAATATVIDPALRRLDVGDSRQPSNPRVSHQLTEAEKAQRKLNLAAAKIKSKALGEALDAFLVEQDVKLDKLAETHCVKRSYLDTQVNHRSNYTKSRAPSFANALVHYKAVQVNEGEYQPSKLLKNCIKDMLAEDEDLKPDNISEELHAEIMKNFIAYREGKKVGVRVSNKSAAQDARCTFENVNTELGNLTERVGTKSILFVTRSSISDSIAPGWFATSDSVDFLNDILGLDPWDVTRKFELWACSNAINTLPKVRAEITKMLLSGLRYITKRTKISMNFDNYETAIVLNMSVKLIGWTCGEIRSPSKIGSVCDLRDLRNALKTGMCRWVKLSKAQAKAHETALRTREAAGETVGKKRKSRSDKGKPRPHTRKRTAKQVNDSDEEAEDDEDEEDSEKGSDDEDLEDSEADAPPPPKKARKSVKVSSVKSTPGSASGKAAAAKRTAAVTPKRKTTSRRNAVPAASKHPKSASVVHSSDEDDLTTPPAGLALPGSLPTPVALNTAPAAITVPATPTIPLVPVIA</sequence>
<comment type="caution">
    <text evidence="1">The sequence shown here is derived from an EMBL/GenBank/DDBJ whole genome shotgun (WGS) entry which is preliminary data.</text>
</comment>
<reference evidence="1" key="1">
    <citation type="submission" date="2021-02" db="EMBL/GenBank/DDBJ databases">
        <authorList>
            <consortium name="DOE Joint Genome Institute"/>
            <person name="Ahrendt S."/>
            <person name="Looney B.P."/>
            <person name="Miyauchi S."/>
            <person name="Morin E."/>
            <person name="Drula E."/>
            <person name="Courty P.E."/>
            <person name="Chicoki N."/>
            <person name="Fauchery L."/>
            <person name="Kohler A."/>
            <person name="Kuo A."/>
            <person name="Labutti K."/>
            <person name="Pangilinan J."/>
            <person name="Lipzen A."/>
            <person name="Riley R."/>
            <person name="Andreopoulos W."/>
            <person name="He G."/>
            <person name="Johnson J."/>
            <person name="Barry K.W."/>
            <person name="Grigoriev I.V."/>
            <person name="Nagy L."/>
            <person name="Hibbett D."/>
            <person name="Henrissat B."/>
            <person name="Matheny P.B."/>
            <person name="Labbe J."/>
            <person name="Martin F."/>
        </authorList>
    </citation>
    <scope>NUCLEOTIDE SEQUENCE</scope>
    <source>
        <strain evidence="1">FP105234-sp</strain>
    </source>
</reference>
<dbReference type="EMBL" id="MU276521">
    <property type="protein sequence ID" value="KAI0038358.1"/>
    <property type="molecule type" value="Genomic_DNA"/>
</dbReference>
<evidence type="ECO:0000313" key="1">
    <source>
        <dbReference type="EMBL" id="KAI0038358.1"/>
    </source>
</evidence>
<organism evidence="1 2">
    <name type="scientific">Auriscalpium vulgare</name>
    <dbReference type="NCBI Taxonomy" id="40419"/>
    <lineage>
        <taxon>Eukaryota</taxon>
        <taxon>Fungi</taxon>
        <taxon>Dikarya</taxon>
        <taxon>Basidiomycota</taxon>
        <taxon>Agaricomycotina</taxon>
        <taxon>Agaricomycetes</taxon>
        <taxon>Russulales</taxon>
        <taxon>Auriscalpiaceae</taxon>
        <taxon>Auriscalpium</taxon>
    </lineage>
</organism>
<proteinExistence type="predicted"/>
<name>A0ACB8R2Z1_9AGAM</name>
<gene>
    <name evidence="1" type="ORF">FA95DRAFT_1505777</name>
</gene>
<evidence type="ECO:0000313" key="2">
    <source>
        <dbReference type="Proteomes" id="UP000814033"/>
    </source>
</evidence>